<gene>
    <name evidence="2" type="ORF">IWQ60_001376</name>
</gene>
<proteinExistence type="predicted"/>
<feature type="transmembrane region" description="Helical" evidence="1">
    <location>
        <begin position="77"/>
        <end position="99"/>
    </location>
</feature>
<dbReference type="Proteomes" id="UP001150569">
    <property type="component" value="Unassembled WGS sequence"/>
</dbReference>
<keyword evidence="1" id="KW-0812">Transmembrane</keyword>
<keyword evidence="1" id="KW-0472">Membrane</keyword>
<comment type="caution">
    <text evidence="2">The sequence shown here is derived from an EMBL/GenBank/DDBJ whole genome shotgun (WGS) entry which is preliminary data.</text>
</comment>
<keyword evidence="1" id="KW-1133">Transmembrane helix</keyword>
<feature type="transmembrane region" description="Helical" evidence="1">
    <location>
        <begin position="50"/>
        <end position="71"/>
    </location>
</feature>
<name>A0A9W8AL98_9FUNG</name>
<keyword evidence="3" id="KW-1185">Reference proteome</keyword>
<feature type="transmembrane region" description="Helical" evidence="1">
    <location>
        <begin position="196"/>
        <end position="214"/>
    </location>
</feature>
<reference evidence="2" key="1">
    <citation type="submission" date="2022-07" db="EMBL/GenBank/DDBJ databases">
        <title>Phylogenomic reconstructions and comparative analyses of Kickxellomycotina fungi.</title>
        <authorList>
            <person name="Reynolds N.K."/>
            <person name="Stajich J.E."/>
            <person name="Barry K."/>
            <person name="Grigoriev I.V."/>
            <person name="Crous P."/>
            <person name="Smith M.E."/>
        </authorList>
    </citation>
    <scope>NUCLEOTIDE SEQUENCE</scope>
    <source>
        <strain evidence="2">RSA 861</strain>
    </source>
</reference>
<evidence type="ECO:0000256" key="1">
    <source>
        <dbReference type="SAM" id="Phobius"/>
    </source>
</evidence>
<dbReference type="EMBL" id="JANBPT010000043">
    <property type="protein sequence ID" value="KAJ1929207.1"/>
    <property type="molecule type" value="Genomic_DNA"/>
</dbReference>
<feature type="transmembrane region" description="Helical" evidence="1">
    <location>
        <begin position="20"/>
        <end position="38"/>
    </location>
</feature>
<protein>
    <submittedName>
        <fullName evidence="2">Uncharacterized protein</fullName>
    </submittedName>
</protein>
<evidence type="ECO:0000313" key="2">
    <source>
        <dbReference type="EMBL" id="KAJ1929207.1"/>
    </source>
</evidence>
<feature type="transmembrane region" description="Helical" evidence="1">
    <location>
        <begin position="154"/>
        <end position="176"/>
    </location>
</feature>
<feature type="transmembrane region" description="Helical" evidence="1">
    <location>
        <begin position="111"/>
        <end position="134"/>
    </location>
</feature>
<accession>A0A9W8AL98</accession>
<sequence length="231" mass="26124">MSPVVYTMSLDALSIRDMSQTFTSLFTLIMFFGLFRATRTLSRSRRVIHIQSFLMNLLIALLSIPLNLWPVMVPHCFIYSILFYIIYLLSIAFLGLIVITKVYYASGFSRASLGALLLMLGVALAVHVVCVVRIGVVYNPVAVRCDITFEQSSFIASLALDIVFNFAALWFFLLPLYRAFLRLRTKSFMILIRDGMLFWISVTIFRAAISIAMLSPAVNDYNTIIIVISSK</sequence>
<dbReference type="AlphaFoldDB" id="A0A9W8AL98"/>
<evidence type="ECO:0000313" key="3">
    <source>
        <dbReference type="Proteomes" id="UP001150569"/>
    </source>
</evidence>
<organism evidence="2 3">
    <name type="scientific">Tieghemiomyces parasiticus</name>
    <dbReference type="NCBI Taxonomy" id="78921"/>
    <lineage>
        <taxon>Eukaryota</taxon>
        <taxon>Fungi</taxon>
        <taxon>Fungi incertae sedis</taxon>
        <taxon>Zoopagomycota</taxon>
        <taxon>Kickxellomycotina</taxon>
        <taxon>Dimargaritomycetes</taxon>
        <taxon>Dimargaritales</taxon>
        <taxon>Dimargaritaceae</taxon>
        <taxon>Tieghemiomyces</taxon>
    </lineage>
</organism>